<evidence type="ECO:0000313" key="18">
    <source>
        <dbReference type="EMBL" id="EAQ91522.1"/>
    </source>
</evidence>
<evidence type="ECO:0000256" key="9">
    <source>
        <dbReference type="ARBA" id="ARBA00022908"/>
    </source>
</evidence>
<feature type="region of interest" description="Disordered" evidence="16">
    <location>
        <begin position="1110"/>
        <end position="1129"/>
    </location>
</feature>
<keyword evidence="6" id="KW-0378">Hydrolase</keyword>
<evidence type="ECO:0000313" key="19">
    <source>
        <dbReference type="Proteomes" id="UP000001056"/>
    </source>
</evidence>
<keyword evidence="4" id="KW-0479">Metal-binding</keyword>
<evidence type="ECO:0000256" key="6">
    <source>
        <dbReference type="ARBA" id="ARBA00022801"/>
    </source>
</evidence>
<dbReference type="GO" id="GO:0003723">
    <property type="term" value="F:RNA binding"/>
    <property type="evidence" value="ECO:0007669"/>
    <property type="project" value="UniProtKB-KW"/>
</dbReference>
<keyword evidence="1" id="KW-0815">Transposition</keyword>
<dbReference type="GO" id="GO:0015074">
    <property type="term" value="P:DNA integration"/>
    <property type="evidence" value="ECO:0007669"/>
    <property type="project" value="UniProtKB-KW"/>
</dbReference>
<feature type="compositionally biased region" description="Basic and acidic residues" evidence="16">
    <location>
        <begin position="341"/>
        <end position="353"/>
    </location>
</feature>
<evidence type="ECO:0000256" key="8">
    <source>
        <dbReference type="ARBA" id="ARBA00022884"/>
    </source>
</evidence>
<feature type="domain" description="Integrase catalytic" evidence="17">
    <location>
        <begin position="621"/>
        <end position="789"/>
    </location>
</feature>
<evidence type="ECO:0000256" key="10">
    <source>
        <dbReference type="ARBA" id="ARBA00022918"/>
    </source>
</evidence>
<feature type="compositionally biased region" description="Basic and acidic residues" evidence="16">
    <location>
        <begin position="362"/>
        <end position="380"/>
    </location>
</feature>
<keyword evidence="19" id="KW-1185">Reference proteome</keyword>
<evidence type="ECO:0000256" key="3">
    <source>
        <dbReference type="ARBA" id="ARBA00022722"/>
    </source>
</evidence>
<evidence type="ECO:0000256" key="7">
    <source>
        <dbReference type="ARBA" id="ARBA00022842"/>
    </source>
</evidence>
<dbReference type="GeneID" id="4389817"/>
<evidence type="ECO:0000256" key="1">
    <source>
        <dbReference type="ARBA" id="ARBA00022578"/>
    </source>
</evidence>
<dbReference type="RefSeq" id="XP_001229973.1">
    <property type="nucleotide sequence ID" value="XM_001229972.1"/>
</dbReference>
<dbReference type="GO" id="GO:0003887">
    <property type="term" value="F:DNA-directed DNA polymerase activity"/>
    <property type="evidence" value="ECO:0007669"/>
    <property type="project" value="UniProtKB-KW"/>
</dbReference>
<keyword evidence="7" id="KW-0460">Magnesium</keyword>
<dbReference type="Gene3D" id="3.30.420.10">
    <property type="entry name" value="Ribonuclease H-like superfamily/Ribonuclease H"/>
    <property type="match status" value="1"/>
</dbReference>
<evidence type="ECO:0000256" key="12">
    <source>
        <dbReference type="ARBA" id="ARBA00023125"/>
    </source>
</evidence>
<keyword evidence="3" id="KW-0540">Nuclease</keyword>
<accession>Q2H8J7</accession>
<organism evidence="18 19">
    <name type="scientific">Chaetomium globosum (strain ATCC 6205 / CBS 148.51 / DSM 1962 / NBRC 6347 / NRRL 1970)</name>
    <name type="common">Soil fungus</name>
    <dbReference type="NCBI Taxonomy" id="306901"/>
    <lineage>
        <taxon>Eukaryota</taxon>
        <taxon>Fungi</taxon>
        <taxon>Dikarya</taxon>
        <taxon>Ascomycota</taxon>
        <taxon>Pezizomycotina</taxon>
        <taxon>Sordariomycetes</taxon>
        <taxon>Sordariomycetidae</taxon>
        <taxon>Sordariales</taxon>
        <taxon>Chaetomiaceae</taxon>
        <taxon>Chaetomium</taxon>
    </lineage>
</organism>
<proteinExistence type="predicted"/>
<dbReference type="GO" id="GO:0003964">
    <property type="term" value="F:RNA-directed DNA polymerase activity"/>
    <property type="evidence" value="ECO:0007669"/>
    <property type="project" value="UniProtKB-KW"/>
</dbReference>
<evidence type="ECO:0000256" key="14">
    <source>
        <dbReference type="ARBA" id="ARBA00048173"/>
    </source>
</evidence>
<keyword evidence="5" id="KW-0255">Endonuclease</keyword>
<feature type="compositionally biased region" description="Polar residues" evidence="16">
    <location>
        <begin position="110"/>
        <end position="120"/>
    </location>
</feature>
<dbReference type="GO" id="GO:0003677">
    <property type="term" value="F:DNA binding"/>
    <property type="evidence" value="ECO:0007669"/>
    <property type="project" value="UniProtKB-KW"/>
</dbReference>
<keyword evidence="10" id="KW-0695">RNA-directed DNA polymerase</keyword>
<feature type="region of interest" description="Disordered" evidence="16">
    <location>
        <begin position="38"/>
        <end position="152"/>
    </location>
</feature>
<dbReference type="GO" id="GO:0016787">
    <property type="term" value="F:hydrolase activity"/>
    <property type="evidence" value="ECO:0007669"/>
    <property type="project" value="UniProtKB-KW"/>
</dbReference>
<keyword evidence="9" id="KW-0229">DNA integration</keyword>
<dbReference type="PANTHER" id="PTHR42648:SF11">
    <property type="entry name" value="TRANSPOSON TY4-P GAG-POL POLYPROTEIN"/>
    <property type="match status" value="1"/>
</dbReference>
<name>Q2H8J7_CHAGB</name>
<dbReference type="eggNOG" id="KOG0017">
    <property type="taxonomic scope" value="Eukaryota"/>
</dbReference>
<evidence type="ECO:0000256" key="5">
    <source>
        <dbReference type="ARBA" id="ARBA00022759"/>
    </source>
</evidence>
<keyword evidence="11" id="KW-0239">DNA-directed DNA polymerase</keyword>
<dbReference type="GO" id="GO:0005634">
    <property type="term" value="C:nucleus"/>
    <property type="evidence" value="ECO:0007669"/>
    <property type="project" value="UniProtKB-ARBA"/>
</dbReference>
<evidence type="ECO:0000256" key="15">
    <source>
        <dbReference type="ARBA" id="ARBA00049244"/>
    </source>
</evidence>
<dbReference type="VEuPathDB" id="FungiDB:CHGG_03457"/>
<dbReference type="InterPro" id="IPR036397">
    <property type="entry name" value="RNaseH_sf"/>
</dbReference>
<dbReference type="PROSITE" id="PS50994">
    <property type="entry name" value="INTEGRASE"/>
    <property type="match status" value="1"/>
</dbReference>
<evidence type="ECO:0000259" key="17">
    <source>
        <dbReference type="PROSITE" id="PS50994"/>
    </source>
</evidence>
<comment type="catalytic activity">
    <reaction evidence="15">
        <text>DNA(n) + a 2'-deoxyribonucleoside 5'-triphosphate = DNA(n+1) + diphosphate</text>
        <dbReference type="Rhea" id="RHEA:22508"/>
        <dbReference type="Rhea" id="RHEA-COMP:17339"/>
        <dbReference type="Rhea" id="RHEA-COMP:17340"/>
        <dbReference type="ChEBI" id="CHEBI:33019"/>
        <dbReference type="ChEBI" id="CHEBI:61560"/>
        <dbReference type="ChEBI" id="CHEBI:173112"/>
        <dbReference type="EC" id="2.7.7.7"/>
    </reaction>
</comment>
<dbReference type="EMBL" id="CH408030">
    <property type="protein sequence ID" value="EAQ91522.1"/>
    <property type="molecule type" value="Genomic_DNA"/>
</dbReference>
<dbReference type="InterPro" id="IPR039537">
    <property type="entry name" value="Retrotran_Ty1/copia-like"/>
</dbReference>
<evidence type="ECO:0000256" key="11">
    <source>
        <dbReference type="ARBA" id="ARBA00022932"/>
    </source>
</evidence>
<comment type="catalytic activity">
    <reaction evidence="14">
        <text>DNA(n) + a 2'-deoxyribonucleoside 5'-triphosphate = DNA(n+1) + diphosphate</text>
        <dbReference type="Rhea" id="RHEA:22508"/>
        <dbReference type="Rhea" id="RHEA-COMP:17339"/>
        <dbReference type="Rhea" id="RHEA-COMP:17340"/>
        <dbReference type="ChEBI" id="CHEBI:33019"/>
        <dbReference type="ChEBI" id="CHEBI:61560"/>
        <dbReference type="ChEBI" id="CHEBI:173112"/>
        <dbReference type="EC" id="2.7.7.49"/>
    </reaction>
</comment>
<dbReference type="PANTHER" id="PTHR42648">
    <property type="entry name" value="TRANSPOSASE, PUTATIVE-RELATED"/>
    <property type="match status" value="1"/>
</dbReference>
<keyword evidence="11" id="KW-0808">Transferase</keyword>
<dbReference type="GO" id="GO:0004519">
    <property type="term" value="F:endonuclease activity"/>
    <property type="evidence" value="ECO:0007669"/>
    <property type="project" value="UniProtKB-KW"/>
</dbReference>
<evidence type="ECO:0000256" key="2">
    <source>
        <dbReference type="ARBA" id="ARBA00022695"/>
    </source>
</evidence>
<dbReference type="InterPro" id="IPR001584">
    <property type="entry name" value="Integrase_cat-core"/>
</dbReference>
<evidence type="ECO:0000256" key="13">
    <source>
        <dbReference type="ARBA" id="ARBA00023172"/>
    </source>
</evidence>
<protein>
    <recommendedName>
        <fullName evidence="17">Integrase catalytic domain-containing protein</fullName>
    </recommendedName>
</protein>
<dbReference type="GO" id="GO:0046872">
    <property type="term" value="F:metal ion binding"/>
    <property type="evidence" value="ECO:0007669"/>
    <property type="project" value="UniProtKB-KW"/>
</dbReference>
<dbReference type="OrthoDB" id="5138542at2759"/>
<evidence type="ECO:0000256" key="4">
    <source>
        <dbReference type="ARBA" id="ARBA00022723"/>
    </source>
</evidence>
<dbReference type="InterPro" id="IPR057670">
    <property type="entry name" value="SH3_retrovirus"/>
</dbReference>
<feature type="compositionally biased region" description="Low complexity" evidence="16">
    <location>
        <begin position="100"/>
        <end position="109"/>
    </location>
</feature>
<dbReference type="GO" id="GO:0032196">
    <property type="term" value="P:transposition"/>
    <property type="evidence" value="ECO:0007669"/>
    <property type="project" value="UniProtKB-KW"/>
</dbReference>
<keyword evidence="12" id="KW-0238">DNA-binding</keyword>
<sequence length="1342" mass="152723">MPTGSDYEYTKFNKPSDWDEWSEAYEEKAKHAGILDYVHPNRKLRKPWPTEPVIPQFDDFQKKQPRRTARSSNNNDDSPETGGAGTEDVNRNAARRRAAAARTGTSGRSQTAGRSQIESSNADDDQTPSTSDHEEEEDSETDTPKTTQFSHLTAIGQTDWKAAFELYKETKGTYYAKTAARSKFHDWILKSIGPNYRHITKGKDIPGIYQALKEQWLPFKRTINRDLGSEYSSHLNQIKNFERRLGDWAIRWQNLVSEGIEQKIPQIATPSSWYDDLTDALKEIRDGKTWAMDELAILEEDILEGNFSHNQVAARMQSAIGGKIKDNRKRGRIEAGFPVLHGKDADKTEESAKERRRRRGRQSKEEHQEVRQSRDTKENSPSRPSKKTRSNGDRCEVCLQHGHKLNKCYYTYSADEETPDWFEDSKSVVIEDRVAKMLEFDKQLAEKVKKARETLSASTYPLRNSAIVDSGTTIHIFNNPRRFRNLRQAPAEDFVYAGDTEVPILGYGEVIIKIKAKKDGSVLCELSDQYGQFVIEDVPFEAHSAFHAHAAFHTDRKTSWTGRPTSDGTGKLWHGRLGHPGAAALAHLQVSTTRARLRGPASYECPACGEAKAKRKIRRQLRKEPHKVGERFAIDFLDLAKSQKGFNSVMPFTDRKSGYVFDLYLTERKTLTLMAAINHFLKTMERQFGLQIKVIECDDELMRSKALESFWKSKGMRIERCAPNTQAQNGGAERSGGVIKLKAKAMRAAARLPEILWVEIYKAAVYLYNRTPKKRQDWRSPYEVFHTFLATRDGIPNPERKPQLAHLRNYGCRAYVMTTEAMLKKERLFKLRPNAWIGYLVGYESTNIYRIWSPKTNDIVRVRDCSLPPLSAENRMASDDLTTQEEDEETILDCIVVGGEDFDKMSEHEDSDKMSECDEPTSGPCPVRVQLRLKRLAWGFLIPFLVPPWHIRDTEHHDSGVEEMQEAPDPEEEVQEKEFDQYSSAILDPLLTPGNTPPPPTALFEAAFSSLTLEELQAGKNPTAGLFGSVYAPIEELRIDADTRAINTWQAAFSGGRHAAKIAILDGQAVDKHTLRKELDYCRISSRKRRQLARHEAGIMIAKESTPMVQTSANGKYDRRDLPPPPNGYKELKKHPLAKWFVEGMEAHMQSHREMKSFEKCHRSLTKNTQVLDCMWVYTYKLDKRGYLIKVKARLVVRGDQQAKITLENTYIPRLDLIRGSVDESRTCLSAALKQHLGIDLAEASPPIPSTMAQWYRESAVPLFLLLPMAPNVTSVDMYMHCGWEVDHDLARRLSDGTFVPKVVFPNLASFRIWSHSWAESSLREGCRCRDAIACLLAAAPN</sequence>
<feature type="region of interest" description="Disordered" evidence="16">
    <location>
        <begin position="335"/>
        <end position="393"/>
    </location>
</feature>
<dbReference type="InterPro" id="IPR012337">
    <property type="entry name" value="RNaseH-like_sf"/>
</dbReference>
<dbReference type="Proteomes" id="UP000001056">
    <property type="component" value="Unassembled WGS sequence"/>
</dbReference>
<keyword evidence="8" id="KW-0694">RNA-binding</keyword>
<keyword evidence="13" id="KW-0233">DNA recombination</keyword>
<dbReference type="Pfam" id="PF25597">
    <property type="entry name" value="SH3_retrovirus"/>
    <property type="match status" value="1"/>
</dbReference>
<keyword evidence="2" id="KW-0548">Nucleotidyltransferase</keyword>
<reference evidence="19" key="1">
    <citation type="journal article" date="2015" name="Genome Announc.">
        <title>Draft genome sequence of the cellulolytic fungus Chaetomium globosum.</title>
        <authorList>
            <person name="Cuomo C.A."/>
            <person name="Untereiner W.A."/>
            <person name="Ma L.-J."/>
            <person name="Grabherr M."/>
            <person name="Birren B.W."/>
        </authorList>
    </citation>
    <scope>NUCLEOTIDE SEQUENCE [LARGE SCALE GENOMIC DNA]</scope>
    <source>
        <strain evidence="19">ATCC 6205 / CBS 148.51 / DSM 1962 / NBRC 6347 / NRRL 1970</strain>
    </source>
</reference>
<dbReference type="InParanoid" id="Q2H8J7"/>
<gene>
    <name evidence="18" type="ORF">CHGG_03457</name>
</gene>
<dbReference type="GO" id="GO:0006310">
    <property type="term" value="P:DNA recombination"/>
    <property type="evidence" value="ECO:0007669"/>
    <property type="project" value="UniProtKB-KW"/>
</dbReference>
<evidence type="ECO:0000256" key="16">
    <source>
        <dbReference type="SAM" id="MobiDB-lite"/>
    </source>
</evidence>
<dbReference type="HOGENOM" id="CLU_001650_18_4_1"/>
<dbReference type="SUPFAM" id="SSF53098">
    <property type="entry name" value="Ribonuclease H-like"/>
    <property type="match status" value="1"/>
</dbReference>